<sequence>MSAVSTSSRSNRKPKGEGHSRRGEILAAAERIFVEFGYEGATIRKIAEEVGLSSTALYMHFADKGEILQEICRVAFEELIASTENLASEDGPPEVRLRGMIDAYVDFGFANPNAYRLIYLTRPVEARDGAQTLAQELGFNVFVAFEAVVAETVASGRMSGEPRAIAQSIWAAAHGVVSLIITKTYFPWADRQLVVDTTLDAVFTGLLKP</sequence>
<dbReference type="Pfam" id="PF00440">
    <property type="entry name" value="TetR_N"/>
    <property type="match status" value="1"/>
</dbReference>
<proteinExistence type="predicted"/>
<gene>
    <name evidence="7" type="ORF">KWG56_05420</name>
</gene>
<dbReference type="InterPro" id="IPR001647">
    <property type="entry name" value="HTH_TetR"/>
</dbReference>
<evidence type="ECO:0000256" key="1">
    <source>
        <dbReference type="ARBA" id="ARBA00023015"/>
    </source>
</evidence>
<accession>A0ABX8TK90</accession>
<protein>
    <submittedName>
        <fullName evidence="7">TetR/AcrR family transcriptional regulator</fullName>
    </submittedName>
</protein>
<dbReference type="InterPro" id="IPR050109">
    <property type="entry name" value="HTH-type_TetR-like_transc_reg"/>
</dbReference>
<evidence type="ECO:0000256" key="4">
    <source>
        <dbReference type="PROSITE-ProRule" id="PRU00335"/>
    </source>
</evidence>
<evidence type="ECO:0000313" key="8">
    <source>
        <dbReference type="Proteomes" id="UP000824334"/>
    </source>
</evidence>
<evidence type="ECO:0000259" key="6">
    <source>
        <dbReference type="PROSITE" id="PS50977"/>
    </source>
</evidence>
<dbReference type="PANTHER" id="PTHR30055:SF234">
    <property type="entry name" value="HTH-TYPE TRANSCRIPTIONAL REGULATOR BETI"/>
    <property type="match status" value="1"/>
</dbReference>
<dbReference type="PROSITE" id="PS50977">
    <property type="entry name" value="HTH_TETR_2"/>
    <property type="match status" value="1"/>
</dbReference>
<keyword evidence="3" id="KW-0804">Transcription</keyword>
<evidence type="ECO:0000256" key="2">
    <source>
        <dbReference type="ARBA" id="ARBA00023125"/>
    </source>
</evidence>
<feature type="region of interest" description="Disordered" evidence="5">
    <location>
        <begin position="1"/>
        <end position="22"/>
    </location>
</feature>
<feature type="DNA-binding region" description="H-T-H motif" evidence="4">
    <location>
        <begin position="42"/>
        <end position="61"/>
    </location>
</feature>
<reference evidence="7 8" key="1">
    <citation type="submission" date="2021-07" db="EMBL/GenBank/DDBJ databases">
        <title>Isolation and characterization of bacteria from a gold mining with a capacity of golden bioaccumulation.</title>
        <authorList>
            <person name="Yang X.J."/>
        </authorList>
    </citation>
    <scope>NUCLEOTIDE SEQUENCE [LARGE SCALE GENOMIC DNA]</scope>
    <source>
        <strain evidence="7 8">Au29</strain>
    </source>
</reference>
<evidence type="ECO:0000256" key="5">
    <source>
        <dbReference type="SAM" id="MobiDB-lite"/>
    </source>
</evidence>
<name>A0ABX8TK90_9CAUL</name>
<dbReference type="Proteomes" id="UP000824334">
    <property type="component" value="Chromosome"/>
</dbReference>
<dbReference type="Pfam" id="PF13305">
    <property type="entry name" value="TetR_C_33"/>
    <property type="match status" value="1"/>
</dbReference>
<evidence type="ECO:0000256" key="3">
    <source>
        <dbReference type="ARBA" id="ARBA00023163"/>
    </source>
</evidence>
<evidence type="ECO:0000313" key="7">
    <source>
        <dbReference type="EMBL" id="QYC11419.1"/>
    </source>
</evidence>
<keyword evidence="1" id="KW-0805">Transcription regulation</keyword>
<dbReference type="EMBL" id="CP080034">
    <property type="protein sequence ID" value="QYC11419.1"/>
    <property type="molecule type" value="Genomic_DNA"/>
</dbReference>
<dbReference type="PANTHER" id="PTHR30055">
    <property type="entry name" value="HTH-TYPE TRANSCRIPTIONAL REGULATOR RUTR"/>
    <property type="match status" value="1"/>
</dbReference>
<keyword evidence="8" id="KW-1185">Reference proteome</keyword>
<feature type="domain" description="HTH tetR-type" evidence="6">
    <location>
        <begin position="19"/>
        <end position="79"/>
    </location>
</feature>
<dbReference type="InterPro" id="IPR025996">
    <property type="entry name" value="MT1864/Rv1816-like_C"/>
</dbReference>
<keyword evidence="2 4" id="KW-0238">DNA-binding</keyword>
<dbReference type="InterPro" id="IPR023772">
    <property type="entry name" value="DNA-bd_HTH_TetR-type_CS"/>
</dbReference>
<organism evidence="7 8">
    <name type="scientific">Brevundimonas nasdae</name>
    <dbReference type="NCBI Taxonomy" id="172043"/>
    <lineage>
        <taxon>Bacteria</taxon>
        <taxon>Pseudomonadati</taxon>
        <taxon>Pseudomonadota</taxon>
        <taxon>Alphaproteobacteria</taxon>
        <taxon>Caulobacterales</taxon>
        <taxon>Caulobacteraceae</taxon>
        <taxon>Brevundimonas</taxon>
    </lineage>
</organism>
<dbReference type="PROSITE" id="PS01081">
    <property type="entry name" value="HTH_TETR_1"/>
    <property type="match status" value="1"/>
</dbReference>